<keyword evidence="2" id="KW-0648">Protein biosynthesis</keyword>
<proteinExistence type="predicted"/>
<comment type="caution">
    <text evidence="2">The sequence shown here is derived from an EMBL/GenBank/DDBJ whole genome shotgun (WGS) entry which is preliminary data.</text>
</comment>
<dbReference type="Gene3D" id="1.10.472.10">
    <property type="entry name" value="Cyclin-like"/>
    <property type="match status" value="1"/>
</dbReference>
<protein>
    <submittedName>
        <fullName evidence="2">Transcription initiation factor IIB protein</fullName>
    </submittedName>
</protein>
<dbReference type="AlphaFoldDB" id="U2F917"/>
<feature type="region of interest" description="Disordered" evidence="1">
    <location>
        <begin position="259"/>
        <end position="284"/>
    </location>
</feature>
<accession>U2F917</accession>
<dbReference type="Proteomes" id="UP000003861">
    <property type="component" value="Unassembled WGS sequence"/>
</dbReference>
<dbReference type="EMBL" id="AFNT02000048">
    <property type="protein sequence ID" value="ERJ04994.1"/>
    <property type="molecule type" value="Genomic_DNA"/>
</dbReference>
<evidence type="ECO:0000313" key="3">
    <source>
        <dbReference type="Proteomes" id="UP000003861"/>
    </source>
</evidence>
<feature type="non-terminal residue" evidence="2">
    <location>
        <position position="1"/>
    </location>
</feature>
<keyword evidence="2" id="KW-0396">Initiation factor</keyword>
<evidence type="ECO:0000256" key="1">
    <source>
        <dbReference type="SAM" id="MobiDB-lite"/>
    </source>
</evidence>
<organism evidence="2 3">
    <name type="scientific">Halorhabdus tiamatea SARL4B</name>
    <dbReference type="NCBI Taxonomy" id="1033806"/>
    <lineage>
        <taxon>Archaea</taxon>
        <taxon>Methanobacteriati</taxon>
        <taxon>Methanobacteriota</taxon>
        <taxon>Stenosarchaea group</taxon>
        <taxon>Halobacteria</taxon>
        <taxon>Halobacteriales</taxon>
        <taxon>Haloarculaceae</taxon>
        <taxon>Halorhabdus</taxon>
    </lineage>
</organism>
<dbReference type="GO" id="GO:0003743">
    <property type="term" value="F:translation initiation factor activity"/>
    <property type="evidence" value="ECO:0007669"/>
    <property type="project" value="UniProtKB-KW"/>
</dbReference>
<evidence type="ECO:0000313" key="2">
    <source>
        <dbReference type="EMBL" id="ERJ04994.1"/>
    </source>
</evidence>
<reference evidence="2 3" key="2">
    <citation type="journal article" date="2013" name="PLoS ONE">
        <title>INDIGO - INtegrated Data Warehouse of MIcrobial GenOmes with Examples from the Red Sea Extremophiles.</title>
        <authorList>
            <person name="Alam I."/>
            <person name="Antunes A."/>
            <person name="Kamau A.A."/>
            <person name="Ba Alawi W."/>
            <person name="Kalkatawi M."/>
            <person name="Stingl U."/>
            <person name="Bajic V.B."/>
        </authorList>
    </citation>
    <scope>NUCLEOTIDE SEQUENCE [LARGE SCALE GENOMIC DNA]</scope>
    <source>
        <strain evidence="2 3">SARL4B</strain>
    </source>
</reference>
<dbReference type="eggNOG" id="arCOG01981">
    <property type="taxonomic scope" value="Archaea"/>
</dbReference>
<name>U2F917_9EURY</name>
<dbReference type="STRING" id="1033806.HTIA_1101"/>
<gene>
    <name evidence="2" type="primary">tfb</name>
    <name evidence="2" type="ORF">HLRTI_003054</name>
</gene>
<sequence>VRLERGGTHDSVGPALTGRVARAVSFLSVRSTVKTVDAEALDMTGSKNNETYENRLYDVAEKLQIPDSTLQITRVRLDHLRGEADVDAAQFARIAPTVLALSCREDGLPITGRDIVEPWVDLLADPEATELDPERLPEQIEAVADRLDIDHPPERPDTLVERYADSLDLSASVGTAGKRILTDVFREAPRAVAEASSPAETAGASLVLAAEANGVDGIGPNEVGDVGAAGGVTIKNRYKAFREVLDEGGLDARRYQADAVEEGAPADTGRPDAKSSASDGGVSDVSADACMDAVRGMFPDELPTTATVAEDLGAPEERVGDRLQDLADRGELTARRAGETVAWIPGDRDELGADLTIDAVHSEVDALVEALDVDASVRLFARGLVSDAAESVAVEDAAEFAGAALIASSRINDGDLDPATVARERGFGTRVLYQWLDRLGEIAAVDIPRRGPSDVVEALAEDVAFSETVLEDSRRTLEQYEPAADHGGFAAPELAAGAVFFAATTGGEPIDAGELADSIGFEASHVTDAMNTVFVSLCRGLIRGEIDYEESFWTADLLESDRIADIGDPRTGRAVAAAKTYVAGREGQHVDESTLDVLLAED</sequence>
<reference evidence="2 3" key="1">
    <citation type="journal article" date="2011" name="J. Bacteriol.">
        <title>Genome sequence of Halorhabdus tiamatea, the first archaeon isolated from a deep-sea anoxic brine lake.</title>
        <authorList>
            <person name="Antunes A."/>
            <person name="Alam I."/>
            <person name="Bajic V.B."/>
            <person name="Stingl U."/>
        </authorList>
    </citation>
    <scope>NUCLEOTIDE SEQUENCE [LARGE SCALE GENOMIC DNA]</scope>
    <source>
        <strain evidence="2 3">SARL4B</strain>
    </source>
</reference>
<feature type="compositionally biased region" description="Low complexity" evidence="1">
    <location>
        <begin position="274"/>
        <end position="284"/>
    </location>
</feature>